<keyword evidence="3" id="KW-1185">Reference proteome</keyword>
<dbReference type="Gene3D" id="1.10.260.40">
    <property type="entry name" value="lambda repressor-like DNA-binding domains"/>
    <property type="match status" value="1"/>
</dbReference>
<dbReference type="CDD" id="cd00093">
    <property type="entry name" value="HTH_XRE"/>
    <property type="match status" value="1"/>
</dbReference>
<protein>
    <recommendedName>
        <fullName evidence="1">HTH cro/C1-type domain-containing protein</fullName>
    </recommendedName>
</protein>
<gene>
    <name evidence="2" type="ORF">GCM10009123_01740</name>
</gene>
<dbReference type="PROSITE" id="PS50943">
    <property type="entry name" value="HTH_CROC1"/>
    <property type="match status" value="1"/>
</dbReference>
<evidence type="ECO:0000313" key="3">
    <source>
        <dbReference type="Proteomes" id="UP001501221"/>
    </source>
</evidence>
<accession>A0ABP3CDB3</accession>
<comment type="caution">
    <text evidence="2">The sequence shown here is derived from an EMBL/GenBank/DDBJ whole genome shotgun (WGS) entry which is preliminary data.</text>
</comment>
<dbReference type="SUPFAM" id="SSF47413">
    <property type="entry name" value="lambda repressor-like DNA-binding domains"/>
    <property type="match status" value="1"/>
</dbReference>
<name>A0ABP3CDB3_9GAMM</name>
<organism evidence="2 3">
    <name type="scientific">Kangiella japonica</name>
    <dbReference type="NCBI Taxonomy" id="647384"/>
    <lineage>
        <taxon>Bacteria</taxon>
        <taxon>Pseudomonadati</taxon>
        <taxon>Pseudomonadota</taxon>
        <taxon>Gammaproteobacteria</taxon>
        <taxon>Kangiellales</taxon>
        <taxon>Kangiellaceae</taxon>
        <taxon>Kangiella</taxon>
    </lineage>
</organism>
<dbReference type="InterPro" id="IPR010982">
    <property type="entry name" value="Lambda_DNA-bd_dom_sf"/>
</dbReference>
<evidence type="ECO:0000259" key="1">
    <source>
        <dbReference type="PROSITE" id="PS50943"/>
    </source>
</evidence>
<sequence>MLKVDIKLSKLRIHINAQMHWNQVIFALLGHDMSEIINQLKQLMNNFGETDYSMQRKSNISQSTIYRILERKTTDPGVHKIDTLARALGFRLSLVPIHEADNQIDYTSEVDTLKRIITLVESLANARGIELTPEEKAEMILSNYRANSSKEELGMRIVNLK</sequence>
<dbReference type="Proteomes" id="UP001501221">
    <property type="component" value="Unassembled WGS sequence"/>
</dbReference>
<reference evidence="3" key="1">
    <citation type="journal article" date="2019" name="Int. J. Syst. Evol. Microbiol.">
        <title>The Global Catalogue of Microorganisms (GCM) 10K type strain sequencing project: providing services to taxonomists for standard genome sequencing and annotation.</title>
        <authorList>
            <consortium name="The Broad Institute Genomics Platform"/>
            <consortium name="The Broad Institute Genome Sequencing Center for Infectious Disease"/>
            <person name="Wu L."/>
            <person name="Ma J."/>
        </authorList>
    </citation>
    <scope>NUCLEOTIDE SEQUENCE [LARGE SCALE GENOMIC DNA]</scope>
    <source>
        <strain evidence="3">JCM 16211</strain>
    </source>
</reference>
<feature type="domain" description="HTH cro/C1-type" evidence="1">
    <location>
        <begin position="56"/>
        <end position="95"/>
    </location>
</feature>
<evidence type="ECO:0000313" key="2">
    <source>
        <dbReference type="EMBL" id="GAA0198137.1"/>
    </source>
</evidence>
<dbReference type="EMBL" id="BAAAFM010000001">
    <property type="protein sequence ID" value="GAA0198137.1"/>
    <property type="molecule type" value="Genomic_DNA"/>
</dbReference>
<proteinExistence type="predicted"/>
<dbReference type="InterPro" id="IPR001387">
    <property type="entry name" value="Cro/C1-type_HTH"/>
</dbReference>